<sequence length="143" mass="16836">MKKDDKNLEDLITDFLSKVESGTELLQKKFGTRNILRLWRSKQIERCGEITDEIQYELHGVGCAIHFPSESVDFDYGSDNRIDGFDVWRLYIYASDRPSKYKKYCDKKTIEKEFQEYIASDRIEKMSTSDNLYVLVRPELTGK</sequence>
<proteinExistence type="predicted"/>
<evidence type="ECO:0000313" key="3">
    <source>
        <dbReference type="Proteomes" id="UP000222460"/>
    </source>
</evidence>
<evidence type="ECO:0000313" key="2">
    <source>
        <dbReference type="EMBL" id="PHH43325.1"/>
    </source>
</evidence>
<organism evidence="2 3">
    <name type="scientific">Pseudomonas putida</name>
    <name type="common">Arthrobacter siderocapsulatus</name>
    <dbReference type="NCBI Taxonomy" id="303"/>
    <lineage>
        <taxon>Bacteria</taxon>
        <taxon>Pseudomonadati</taxon>
        <taxon>Pseudomonadota</taxon>
        <taxon>Gammaproteobacteria</taxon>
        <taxon>Pseudomonadales</taxon>
        <taxon>Pseudomonadaceae</taxon>
        <taxon>Pseudomonas</taxon>
    </lineage>
</organism>
<dbReference type="Proteomes" id="UP000222460">
    <property type="component" value="Unassembled WGS sequence"/>
</dbReference>
<name>A0A2C5WAB2_PSEPU</name>
<dbReference type="AlphaFoldDB" id="A0A2C5WAB2"/>
<comment type="caution">
    <text evidence="2">The sequence shown here is derived from an EMBL/GenBank/DDBJ whole genome shotgun (WGS) entry which is preliminary data.</text>
</comment>
<dbReference type="EMBL" id="PDKZ01000002">
    <property type="protein sequence ID" value="PHH43325.1"/>
    <property type="molecule type" value="Genomic_DNA"/>
</dbReference>
<gene>
    <name evidence="2" type="ORF">CRX57_24980</name>
</gene>
<dbReference type="InterPro" id="IPR054191">
    <property type="entry name" value="DUF6896"/>
</dbReference>
<feature type="domain" description="DUF6896" evidence="1">
    <location>
        <begin position="8"/>
        <end position="133"/>
    </location>
</feature>
<evidence type="ECO:0000259" key="1">
    <source>
        <dbReference type="Pfam" id="PF21837"/>
    </source>
</evidence>
<dbReference type="Pfam" id="PF21837">
    <property type="entry name" value="DUF6896"/>
    <property type="match status" value="1"/>
</dbReference>
<accession>A0A2C5WAB2</accession>
<protein>
    <recommendedName>
        <fullName evidence="1">DUF6896 domain-containing protein</fullName>
    </recommendedName>
</protein>
<dbReference type="RefSeq" id="WP_098967938.1">
    <property type="nucleotide sequence ID" value="NZ_PDKZ01000002.1"/>
</dbReference>
<reference evidence="3" key="1">
    <citation type="submission" date="2017-10" db="EMBL/GenBank/DDBJ databases">
        <title>FDA dAtabase for Regulatory Grade micrObial Sequences (FDA-ARGOS): Supporting development and validation of Infectious Disease Dx tests.</title>
        <authorList>
            <person name="Goldberg B."/>
            <person name="Campos J."/>
            <person name="Tallon L."/>
            <person name="Sadzewicz L."/>
            <person name="Ott S."/>
            <person name="Zhao X."/>
            <person name="Nagaraj S."/>
            <person name="Vavikolanu K."/>
            <person name="Aluvathingal J."/>
            <person name="Nadendla S."/>
            <person name="Geyer C."/>
            <person name="Sichtig H."/>
        </authorList>
    </citation>
    <scope>NUCLEOTIDE SEQUENCE [LARGE SCALE GENOMIC DNA]</scope>
    <source>
        <strain evidence="3">FDAARGOS_376</strain>
    </source>
</reference>